<dbReference type="InterPro" id="IPR003658">
    <property type="entry name" value="Anti-sigma_ant"/>
</dbReference>
<protein>
    <recommendedName>
        <fullName evidence="2">Anti-sigma factor antagonist</fullName>
    </recommendedName>
</protein>
<organism evidence="4 5">
    <name type="scientific">Devosia nitrariae</name>
    <dbReference type="NCBI Taxonomy" id="2071872"/>
    <lineage>
        <taxon>Bacteria</taxon>
        <taxon>Pseudomonadati</taxon>
        <taxon>Pseudomonadota</taxon>
        <taxon>Alphaproteobacteria</taxon>
        <taxon>Hyphomicrobiales</taxon>
        <taxon>Devosiaceae</taxon>
        <taxon>Devosia</taxon>
    </lineage>
</organism>
<evidence type="ECO:0000256" key="2">
    <source>
        <dbReference type="RuleBase" id="RU003749"/>
    </source>
</evidence>
<proteinExistence type="inferred from homology"/>
<name>A0ABQ5WAB4_9HYPH</name>
<dbReference type="CDD" id="cd07043">
    <property type="entry name" value="STAS_anti-anti-sigma_factors"/>
    <property type="match status" value="1"/>
</dbReference>
<dbReference type="RefSeq" id="WP_284342415.1">
    <property type="nucleotide sequence ID" value="NZ_BSNS01000022.1"/>
</dbReference>
<evidence type="ECO:0000259" key="3">
    <source>
        <dbReference type="PROSITE" id="PS50801"/>
    </source>
</evidence>
<evidence type="ECO:0000256" key="1">
    <source>
        <dbReference type="ARBA" id="ARBA00009013"/>
    </source>
</evidence>
<dbReference type="PANTHER" id="PTHR33495:SF2">
    <property type="entry name" value="ANTI-SIGMA FACTOR ANTAGONIST TM_1081-RELATED"/>
    <property type="match status" value="1"/>
</dbReference>
<evidence type="ECO:0000313" key="5">
    <source>
        <dbReference type="Proteomes" id="UP001156691"/>
    </source>
</evidence>
<dbReference type="InterPro" id="IPR036513">
    <property type="entry name" value="STAS_dom_sf"/>
</dbReference>
<dbReference type="PROSITE" id="PS50801">
    <property type="entry name" value="STAS"/>
    <property type="match status" value="1"/>
</dbReference>
<comment type="similarity">
    <text evidence="1 2">Belongs to the anti-sigma-factor antagonist family.</text>
</comment>
<dbReference type="PANTHER" id="PTHR33495">
    <property type="entry name" value="ANTI-SIGMA FACTOR ANTAGONIST TM_1081-RELATED-RELATED"/>
    <property type="match status" value="1"/>
</dbReference>
<gene>
    <name evidence="4" type="ORF">GCM10010862_42980</name>
</gene>
<dbReference type="Pfam" id="PF01740">
    <property type="entry name" value="STAS"/>
    <property type="match status" value="1"/>
</dbReference>
<dbReference type="Proteomes" id="UP001156691">
    <property type="component" value="Unassembled WGS sequence"/>
</dbReference>
<dbReference type="NCBIfam" id="TIGR00377">
    <property type="entry name" value="ant_ant_sig"/>
    <property type="match status" value="1"/>
</dbReference>
<comment type="caution">
    <text evidence="4">The sequence shown here is derived from an EMBL/GenBank/DDBJ whole genome shotgun (WGS) entry which is preliminary data.</text>
</comment>
<reference evidence="5" key="1">
    <citation type="journal article" date="2019" name="Int. J. Syst. Evol. Microbiol.">
        <title>The Global Catalogue of Microorganisms (GCM) 10K type strain sequencing project: providing services to taxonomists for standard genome sequencing and annotation.</title>
        <authorList>
            <consortium name="The Broad Institute Genomics Platform"/>
            <consortium name="The Broad Institute Genome Sequencing Center for Infectious Disease"/>
            <person name="Wu L."/>
            <person name="Ma J."/>
        </authorList>
    </citation>
    <scope>NUCLEOTIDE SEQUENCE [LARGE SCALE GENOMIC DNA]</scope>
    <source>
        <strain evidence="5">NBRC 112416</strain>
    </source>
</reference>
<dbReference type="InterPro" id="IPR002645">
    <property type="entry name" value="STAS_dom"/>
</dbReference>
<sequence length="113" mass="12052">MIDVVQLDNGTAVLDPGDMRITAATAPKFKEEILGVVEGGSHRLILDLKGVNFIDSTGLGALVGILKRLGPRGDLALCGLQRPVATMFALTRMDRIFRIFPDVASASAAFEQV</sequence>
<dbReference type="EMBL" id="BSNS01000022">
    <property type="protein sequence ID" value="GLQ57039.1"/>
    <property type="molecule type" value="Genomic_DNA"/>
</dbReference>
<accession>A0ABQ5WAB4</accession>
<keyword evidence="5" id="KW-1185">Reference proteome</keyword>
<dbReference type="Gene3D" id="3.30.750.24">
    <property type="entry name" value="STAS domain"/>
    <property type="match status" value="1"/>
</dbReference>
<evidence type="ECO:0000313" key="4">
    <source>
        <dbReference type="EMBL" id="GLQ57039.1"/>
    </source>
</evidence>
<dbReference type="SUPFAM" id="SSF52091">
    <property type="entry name" value="SpoIIaa-like"/>
    <property type="match status" value="1"/>
</dbReference>
<feature type="domain" description="STAS" evidence="3">
    <location>
        <begin position="21"/>
        <end position="110"/>
    </location>
</feature>